<dbReference type="Pfam" id="PF16209">
    <property type="entry name" value="PhoLip_ATPase_N"/>
    <property type="match status" value="1"/>
</dbReference>
<feature type="binding site" evidence="14">
    <location>
        <position position="1091"/>
    </location>
    <ligand>
        <name>ATP</name>
        <dbReference type="ChEBI" id="CHEBI:30616"/>
    </ligand>
</feature>
<comment type="cofactor">
    <cofactor evidence="15">
        <name>Mg(2+)</name>
        <dbReference type="ChEBI" id="CHEBI:18420"/>
    </cofactor>
</comment>
<feature type="binding site" evidence="15">
    <location>
        <position position="496"/>
    </location>
    <ligand>
        <name>Mg(2+)</name>
        <dbReference type="ChEBI" id="CHEBI:18420"/>
    </ligand>
</feature>
<dbReference type="Gene3D" id="2.70.150.10">
    <property type="entry name" value="Calcium-transporting ATPase, cytoplasmic transduction domain A"/>
    <property type="match status" value="1"/>
</dbReference>
<dbReference type="InterPro" id="IPR018303">
    <property type="entry name" value="ATPase_P-typ_P_site"/>
</dbReference>
<feature type="binding site" evidence="14">
    <location>
        <position position="497"/>
    </location>
    <ligand>
        <name>ATP</name>
        <dbReference type="ChEBI" id="CHEBI:30616"/>
    </ligand>
</feature>
<keyword evidence="3 16" id="KW-0812">Transmembrane</keyword>
<feature type="binding site" evidence="15">
    <location>
        <position position="1203"/>
    </location>
    <ligand>
        <name>Mg(2+)</name>
        <dbReference type="ChEBI" id="CHEBI:18420"/>
    </ligand>
</feature>
<dbReference type="Pfam" id="PF16212">
    <property type="entry name" value="PhoLip_ATPase_C"/>
    <property type="match status" value="1"/>
</dbReference>
<evidence type="ECO:0000256" key="12">
    <source>
        <dbReference type="ARBA" id="ARBA00049128"/>
    </source>
</evidence>
<dbReference type="GO" id="GO:0070867">
    <property type="term" value="C:mating projection tip membrane"/>
    <property type="evidence" value="ECO:0007669"/>
    <property type="project" value="EnsemblFungi"/>
</dbReference>
<keyword evidence="10 16" id="KW-0472">Membrane</keyword>
<dbReference type="InterPro" id="IPR032630">
    <property type="entry name" value="P_typ_ATPase_c"/>
</dbReference>
<dbReference type="GO" id="GO:0090555">
    <property type="term" value="F:phosphatidylethanolamine flippase activity"/>
    <property type="evidence" value="ECO:0007669"/>
    <property type="project" value="EnsemblFungi"/>
</dbReference>
<evidence type="ECO:0000256" key="15">
    <source>
        <dbReference type="PIRSR" id="PIRSR606539-3"/>
    </source>
</evidence>
<dbReference type="GO" id="GO:0030140">
    <property type="term" value="C:trans-Golgi network transport vesicle"/>
    <property type="evidence" value="ECO:0007669"/>
    <property type="project" value="EnsemblFungi"/>
</dbReference>
<dbReference type="GO" id="GO:0006892">
    <property type="term" value="P:post-Golgi vesicle-mediated transport"/>
    <property type="evidence" value="ECO:0007669"/>
    <property type="project" value="TreeGrafter"/>
</dbReference>
<organism evidence="19 20">
    <name type="scientific">Hanseniaspora guilliermondii</name>
    <dbReference type="NCBI Taxonomy" id="56406"/>
    <lineage>
        <taxon>Eukaryota</taxon>
        <taxon>Fungi</taxon>
        <taxon>Dikarya</taxon>
        <taxon>Ascomycota</taxon>
        <taxon>Saccharomycotina</taxon>
        <taxon>Saccharomycetes</taxon>
        <taxon>Saccharomycodales</taxon>
        <taxon>Saccharomycodaceae</taxon>
        <taxon>Hanseniaspora</taxon>
    </lineage>
</organism>
<dbReference type="GO" id="GO:0032456">
    <property type="term" value="P:endocytic recycling"/>
    <property type="evidence" value="ECO:0007669"/>
    <property type="project" value="TreeGrafter"/>
</dbReference>
<dbReference type="OrthoDB" id="377733at2759"/>
<evidence type="ECO:0000259" key="17">
    <source>
        <dbReference type="Pfam" id="PF16209"/>
    </source>
</evidence>
<evidence type="ECO:0000313" key="19">
    <source>
        <dbReference type="EMBL" id="SGZ40243.1"/>
    </source>
</evidence>
<evidence type="ECO:0000256" key="8">
    <source>
        <dbReference type="ARBA" id="ARBA00022967"/>
    </source>
</evidence>
<keyword evidence="9 16" id="KW-1133">Transmembrane helix</keyword>
<feature type="binding site" evidence="14">
    <location>
        <position position="1010"/>
    </location>
    <ligand>
        <name>ATP</name>
        <dbReference type="ChEBI" id="CHEBI:30616"/>
    </ligand>
</feature>
<dbReference type="GO" id="GO:0000287">
    <property type="term" value="F:magnesium ion binding"/>
    <property type="evidence" value="ECO:0007669"/>
    <property type="project" value="UniProtKB-UniRule"/>
</dbReference>
<dbReference type="InterPro" id="IPR023214">
    <property type="entry name" value="HAD_sf"/>
</dbReference>
<comment type="catalytic activity">
    <reaction evidence="11 16">
        <text>ATP + H2O + phospholipidSide 1 = ADP + phosphate + phospholipidSide 2.</text>
        <dbReference type="EC" id="7.6.2.1"/>
    </reaction>
</comment>
<feature type="binding site" evidence="15">
    <location>
        <position position="1207"/>
    </location>
    <ligand>
        <name>Mg(2+)</name>
        <dbReference type="ChEBI" id="CHEBI:18420"/>
    </ligand>
</feature>
<evidence type="ECO:0000256" key="14">
    <source>
        <dbReference type="PIRSR" id="PIRSR606539-2"/>
    </source>
</evidence>
<sequence length="1674" mass="191206">MDNNIEQNKPKQRVIPISIDRSFNHILDDLHINDKNLLINNNSDKPYIDNKIVSTKYSITTFVPKQVLFQFRKFANSYFLIISILQMIPGWSTTGSYTTIIPLLIFISISVLREGYDDFRRYQLDCIENKKLTNVMFIKGQNKSYSNVMKVKKLKFWQDSKLYQSLKLKIFTKHTHNEDSAIDKINDFKNVHKDEDVFFQNENTSNNNIFFMANQIKDSDLQIKKTEWHNLRVGDFVIISNNENIPADILILSSTSIDNNQIFVETKDLDGETNLKVKNGHSELYKNLYASSSLQSFQAKIEIDLPNSDLYNFQGNLKTLDNNTGEFKTHSLNMDNICLRGSVLRNTDKVLGMVLYSGEETKIRMNAIKSPKNKAPKLQRGINMIVIFMALLVLSMSLFSFLGFKINENKYVFNNKAWYFMDHGVSTAASIMGFIIMYNTLIPLSLYVTMELIKLMQSKLMEWDIDMYYKPANISMESRTATILEELGQVSYIFSDKTGTLTDNIMIFKKFSILGTNWKHCISPDKVDQVNADYSFVERLLPNDPSLSSTSNDSKKINSEGRTSIDFKNTGATTYSGRPSIASFIENRYSGMHRINEEDENNDSKSQLELNESIIDTSVVRFSNISDSPNLNKKGSNDSNIVKQPEIKSTSALIKYIQEYPDTIFAKKVNFFLLCLSLCHTCLPKKFGQKSDNNDTIEYQAASPDELALIIAARDMGYVMIDKTTDDILIKTYPNGFDRPSMISKFKVLEVIDFNSDRKRMSVIVKKENDLEDEFLLICKGADNVILERLENQQLTSSKISESKTHTEDRKQLQNETLLEQRKSLSANAKDSVSLFTSGKLSGIPRKSLALANIDSSNGRSSNLNVHQPPDVASRASLSLKQMRNSISRVSMDGRKSGVILEQATGDIPNNIDTLVEEIEKNSQAVKNIGLESKIEHHRNQMAKYNNRMLSDVLEEERKSKRNSLLNPKDNEFKREMDAYIGDNSLTMNDEYVLERVLESIEDFSTEGLRTLLYAYKILDKEAYYEWYEKYQRAKTSVENRKENIDAVGGEIETDLKLLAATAIEDKLQEGVPEAIEKFKRAGIKMWMLTGDKRETAINIGYSCNLIYEYSSVIVLDKDDVDITAKMLTAYNEIFNETIAHCVVVVDGQTLKYLQSLERCIFFDLCMKCDSVIVCRASPSQKADMVKTVKQKDTNAVTLAIGDGANDIAMIQSADIGVGIAGKEGLQASRASDYSIGQFRFLLKLLLVHGRYNYSRTCLFILATFYKEAMFYLGQMIYQRWTMFSGTSLYEPWSLSMFNTLFTSLPVLCIGMFHKDLKASTLLAIPELYTFGRLSQGFNFKIFLYWIISAAANACFITFTSVFVWGSRALKDNGIYAIGFINFTVVIFFINIKLQFIEMRNRSPIEFASTILSCGGWLLWSCVLPAIYSDNVMIYDVKGGLYEHFGTDVTLWATMFVAITILILFDMLTKVWTNILSPSDASLFAQLEKNDEVRKKLEFDSYMELQQGWTWEKDISTVKKYQNKLKNTLHYNLESKSYKDTDTTKDSNESNHEIEDFTKTQADLIELDVSPHKDTDNKARKRSRRNTLLSSLNPLVDYNKEQFKTDPSSFEVLPSGKIIRKKTITKTSTTSEGVGSKLNKKLKFITKKDEELNDEDIQRIIEQRMKDLDGDNEA</sequence>
<dbReference type="PROSITE" id="PS00154">
    <property type="entry name" value="ATPASE_E1_E2"/>
    <property type="match status" value="1"/>
</dbReference>
<feature type="transmembrane region" description="Helical" evidence="16">
    <location>
        <begin position="1254"/>
        <end position="1273"/>
    </location>
</feature>
<keyword evidence="20" id="KW-1185">Reference proteome</keyword>
<evidence type="ECO:0000256" key="1">
    <source>
        <dbReference type="ARBA" id="ARBA00004141"/>
    </source>
</evidence>
<feature type="domain" description="P-type ATPase C-terminal" evidence="18">
    <location>
        <begin position="1230"/>
        <end position="1478"/>
    </location>
</feature>
<feature type="binding site" evidence="14">
    <location>
        <position position="1207"/>
    </location>
    <ligand>
        <name>ATP</name>
        <dbReference type="ChEBI" id="CHEBI:30616"/>
    </ligand>
</feature>
<comment type="catalytic activity">
    <reaction evidence="12">
        <text>a 1,2-diacyl-sn-glycero-3-phosphoethanolamine(out) + ATP + H2O = a 1,2-diacyl-sn-glycero-3-phosphoethanolamine(in) + ADP + phosphate + H(+)</text>
        <dbReference type="Rhea" id="RHEA:66132"/>
        <dbReference type="ChEBI" id="CHEBI:15377"/>
        <dbReference type="ChEBI" id="CHEBI:15378"/>
        <dbReference type="ChEBI" id="CHEBI:30616"/>
        <dbReference type="ChEBI" id="CHEBI:43474"/>
        <dbReference type="ChEBI" id="CHEBI:64612"/>
        <dbReference type="ChEBI" id="CHEBI:456216"/>
    </reaction>
    <physiologicalReaction direction="left-to-right" evidence="12">
        <dbReference type="Rhea" id="RHEA:66133"/>
    </physiologicalReaction>
</comment>
<evidence type="ECO:0000256" key="7">
    <source>
        <dbReference type="ARBA" id="ARBA00022842"/>
    </source>
</evidence>
<reference evidence="20" key="1">
    <citation type="submission" date="2016-11" db="EMBL/GenBank/DDBJ databases">
        <authorList>
            <person name="Guldener U."/>
        </authorList>
    </citation>
    <scope>NUCLEOTIDE SEQUENCE [LARGE SCALE GENOMIC DNA]</scope>
</reference>
<feature type="transmembrane region" description="Helical" evidence="16">
    <location>
        <begin position="74"/>
        <end position="91"/>
    </location>
</feature>
<evidence type="ECO:0000256" key="11">
    <source>
        <dbReference type="ARBA" id="ARBA00034036"/>
    </source>
</evidence>
<dbReference type="InterPro" id="IPR001757">
    <property type="entry name" value="P_typ_ATPase"/>
</dbReference>
<feature type="transmembrane region" description="Helical" evidence="16">
    <location>
        <begin position="1343"/>
        <end position="1367"/>
    </location>
</feature>
<evidence type="ECO:0000256" key="3">
    <source>
        <dbReference type="ARBA" id="ARBA00022692"/>
    </source>
</evidence>
<evidence type="ECO:0000256" key="13">
    <source>
        <dbReference type="PIRSR" id="PIRSR606539-1"/>
    </source>
</evidence>
<dbReference type="EC" id="7.6.2.1" evidence="16"/>
<dbReference type="SUPFAM" id="SSF56784">
    <property type="entry name" value="HAD-like"/>
    <property type="match status" value="1"/>
</dbReference>
<dbReference type="GO" id="GO:0005524">
    <property type="term" value="F:ATP binding"/>
    <property type="evidence" value="ECO:0007669"/>
    <property type="project" value="UniProtKB-UniRule"/>
</dbReference>
<dbReference type="NCBIfam" id="TIGR01494">
    <property type="entry name" value="ATPase_P-type"/>
    <property type="match status" value="1"/>
</dbReference>
<dbReference type="InterPro" id="IPR006539">
    <property type="entry name" value="P-type_ATPase_IV"/>
</dbReference>
<feature type="binding site" evidence="14">
    <location>
        <position position="1206"/>
    </location>
    <ligand>
        <name>ATP</name>
        <dbReference type="ChEBI" id="CHEBI:30616"/>
    </ligand>
</feature>
<protein>
    <recommendedName>
        <fullName evidence="16">Phospholipid-transporting ATPase</fullName>
        <ecNumber evidence="16">7.6.2.1</ecNumber>
    </recommendedName>
</protein>
<dbReference type="GO" id="GO:0016887">
    <property type="term" value="F:ATP hydrolysis activity"/>
    <property type="evidence" value="ECO:0007669"/>
    <property type="project" value="InterPro"/>
</dbReference>
<gene>
    <name evidence="19" type="ORF">HGUI_02443</name>
</gene>
<name>A0A1L0B5B9_9ASCO</name>
<evidence type="ECO:0000256" key="5">
    <source>
        <dbReference type="ARBA" id="ARBA00022741"/>
    </source>
</evidence>
<feature type="binding site" evidence="14">
    <location>
        <position position="1090"/>
    </location>
    <ligand>
        <name>ATP</name>
        <dbReference type="ChEBI" id="CHEBI:30616"/>
    </ligand>
</feature>
<dbReference type="SUPFAM" id="SSF81660">
    <property type="entry name" value="Metal cation-transporting ATPase, ATP-binding domain N"/>
    <property type="match status" value="1"/>
</dbReference>
<evidence type="ECO:0000256" key="9">
    <source>
        <dbReference type="ARBA" id="ARBA00022989"/>
    </source>
</evidence>
<dbReference type="PANTHER" id="PTHR24092">
    <property type="entry name" value="PROBABLE PHOSPHOLIPID-TRANSPORTING ATPASE"/>
    <property type="match status" value="1"/>
</dbReference>
<feature type="binding site" evidence="14">
    <location>
        <position position="498"/>
    </location>
    <ligand>
        <name>ATP</name>
        <dbReference type="ChEBI" id="CHEBI:30616"/>
    </ligand>
</feature>
<dbReference type="Pfam" id="PF00702">
    <property type="entry name" value="Hydrolase"/>
    <property type="match status" value="1"/>
</dbReference>
<dbReference type="Gene3D" id="3.40.50.1000">
    <property type="entry name" value="HAD superfamily/HAD-like"/>
    <property type="match status" value="1"/>
</dbReference>
<dbReference type="EMBL" id="FQNF01000044">
    <property type="protein sequence ID" value="SGZ40243.1"/>
    <property type="molecule type" value="Genomic_DNA"/>
</dbReference>
<dbReference type="VEuPathDB" id="FungiDB:HGUI_02443"/>
<dbReference type="InterPro" id="IPR008250">
    <property type="entry name" value="ATPase_P-typ_transduc_dom_A_sf"/>
</dbReference>
<feature type="domain" description="P-type ATPase N-terminal" evidence="17">
    <location>
        <begin position="41"/>
        <end position="100"/>
    </location>
</feature>
<feature type="active site" description="4-aspartylphosphate intermediate" evidence="13">
    <location>
        <position position="496"/>
    </location>
</feature>
<dbReference type="Proteomes" id="UP000183365">
    <property type="component" value="Unassembled WGS sequence"/>
</dbReference>
<evidence type="ECO:0000259" key="18">
    <source>
        <dbReference type="Pfam" id="PF16212"/>
    </source>
</evidence>
<feature type="transmembrane region" description="Helical" evidence="16">
    <location>
        <begin position="1404"/>
        <end position="1429"/>
    </location>
</feature>
<accession>A0A1L0B5B9</accession>
<evidence type="ECO:0000313" key="20">
    <source>
        <dbReference type="Proteomes" id="UP000183365"/>
    </source>
</evidence>
<feature type="binding site" evidence="14">
    <location>
        <position position="1182"/>
    </location>
    <ligand>
        <name>ATP</name>
        <dbReference type="ChEBI" id="CHEBI:30616"/>
    </ligand>
</feature>
<dbReference type="SUPFAM" id="SSF81653">
    <property type="entry name" value="Calcium ATPase, transduction domain A"/>
    <property type="match status" value="1"/>
</dbReference>
<proteinExistence type="inferred from homology"/>
<dbReference type="GO" id="GO:0140346">
    <property type="term" value="F:phosphatidylserine flippase activity"/>
    <property type="evidence" value="ECO:0007669"/>
    <property type="project" value="EnsemblFungi"/>
</dbReference>
<dbReference type="FunFam" id="3.40.50.1000:FF:000172">
    <property type="entry name" value="Phospholipid-transporting ATPase"/>
    <property type="match status" value="1"/>
</dbReference>
<evidence type="ECO:0000256" key="6">
    <source>
        <dbReference type="ARBA" id="ARBA00022840"/>
    </source>
</evidence>
<keyword evidence="8 16" id="KW-1278">Translocase</keyword>
<dbReference type="GO" id="GO:0005802">
    <property type="term" value="C:trans-Golgi network"/>
    <property type="evidence" value="ECO:0007669"/>
    <property type="project" value="EnsemblFungi"/>
</dbReference>
<dbReference type="InterPro" id="IPR023298">
    <property type="entry name" value="ATPase_P-typ_TM_dom_sf"/>
</dbReference>
<feature type="transmembrane region" description="Helical" evidence="16">
    <location>
        <begin position="424"/>
        <end position="449"/>
    </location>
</feature>
<dbReference type="InterPro" id="IPR036412">
    <property type="entry name" value="HAD-like_sf"/>
</dbReference>
<keyword evidence="7 15" id="KW-0460">Magnesium</keyword>
<dbReference type="GO" id="GO:0007124">
    <property type="term" value="P:pseudohyphal growth"/>
    <property type="evidence" value="ECO:0007669"/>
    <property type="project" value="EnsemblFungi"/>
</dbReference>
<dbReference type="InterPro" id="IPR023299">
    <property type="entry name" value="ATPase_P-typ_cyto_dom_N"/>
</dbReference>
<comment type="subcellular location">
    <subcellularLocation>
        <location evidence="1 16">Membrane</location>
        <topology evidence="1 16">Multi-pass membrane protein</topology>
    </subcellularLocation>
</comment>
<comment type="similarity">
    <text evidence="2 16">Belongs to the cation transport ATPase (P-type) (TC 3.A.3) family. Type IV subfamily.</text>
</comment>
<keyword evidence="4 15" id="KW-0479">Metal-binding</keyword>
<feature type="binding site" evidence="14">
    <location>
        <position position="1176"/>
    </location>
    <ligand>
        <name>ATP</name>
        <dbReference type="ChEBI" id="CHEBI:30616"/>
    </ligand>
</feature>
<dbReference type="Gene3D" id="3.40.1110.10">
    <property type="entry name" value="Calcium-transporting ATPase, cytoplasmic domain N"/>
    <property type="match status" value="1"/>
</dbReference>
<evidence type="ECO:0000256" key="4">
    <source>
        <dbReference type="ARBA" id="ARBA00022723"/>
    </source>
</evidence>
<evidence type="ECO:0000256" key="16">
    <source>
        <dbReference type="RuleBase" id="RU362033"/>
    </source>
</evidence>
<feature type="transmembrane region" description="Helical" evidence="16">
    <location>
        <begin position="1373"/>
        <end position="1392"/>
    </location>
</feature>
<evidence type="ECO:0000256" key="2">
    <source>
        <dbReference type="ARBA" id="ARBA00008109"/>
    </source>
</evidence>
<dbReference type="NCBIfam" id="TIGR01652">
    <property type="entry name" value="ATPase-Plipid"/>
    <property type="match status" value="2"/>
</dbReference>
<dbReference type="PANTHER" id="PTHR24092:SF174">
    <property type="entry name" value="PHOSPHOLIPID-TRANSPORTING ATPASE DNF3-RELATED"/>
    <property type="match status" value="1"/>
</dbReference>
<feature type="binding site" evidence="15">
    <location>
        <position position="498"/>
    </location>
    <ligand>
        <name>Mg(2+)</name>
        <dbReference type="ChEBI" id="CHEBI:18420"/>
    </ligand>
</feature>
<dbReference type="SUPFAM" id="SSF81665">
    <property type="entry name" value="Calcium ATPase, transmembrane domain M"/>
    <property type="match status" value="1"/>
</dbReference>
<dbReference type="GO" id="GO:1990531">
    <property type="term" value="C:phospholipid-translocating ATPase complex"/>
    <property type="evidence" value="ECO:0007669"/>
    <property type="project" value="EnsemblFungi"/>
</dbReference>
<dbReference type="Pfam" id="PF13246">
    <property type="entry name" value="Cation_ATPase"/>
    <property type="match status" value="1"/>
</dbReference>
<feature type="transmembrane region" description="Helical" evidence="16">
    <location>
        <begin position="1449"/>
        <end position="1468"/>
    </location>
</feature>
<feature type="transmembrane region" description="Helical" evidence="16">
    <location>
        <begin position="382"/>
        <end position="404"/>
    </location>
</feature>
<keyword evidence="6 14" id="KW-0067">ATP-binding</keyword>
<keyword evidence="5 14" id="KW-0547">Nucleotide-binding</keyword>
<evidence type="ECO:0000256" key="10">
    <source>
        <dbReference type="ARBA" id="ARBA00023136"/>
    </source>
</evidence>
<dbReference type="GO" id="GO:0140345">
    <property type="term" value="F:phosphatidylcholine flippase activity"/>
    <property type="evidence" value="ECO:0007669"/>
    <property type="project" value="EnsemblFungi"/>
</dbReference>
<feature type="binding site" evidence="14">
    <location>
        <position position="496"/>
    </location>
    <ligand>
        <name>ATP</name>
        <dbReference type="ChEBI" id="CHEBI:30616"/>
    </ligand>
</feature>
<feature type="binding site" evidence="14">
    <location>
        <position position="1092"/>
    </location>
    <ligand>
        <name>ATP</name>
        <dbReference type="ChEBI" id="CHEBI:30616"/>
    </ligand>
</feature>
<dbReference type="InterPro" id="IPR032631">
    <property type="entry name" value="P-type_ATPase_N"/>
</dbReference>